<dbReference type="SUPFAM" id="SSF52540">
    <property type="entry name" value="P-loop containing nucleoside triphosphate hydrolases"/>
    <property type="match status" value="1"/>
</dbReference>
<dbReference type="InterPro" id="IPR017871">
    <property type="entry name" value="ABC_transporter-like_CS"/>
</dbReference>
<dbReference type="CDD" id="cd18586">
    <property type="entry name" value="ABC_6TM_PrtD_like"/>
    <property type="match status" value="1"/>
</dbReference>
<dbReference type="InterPro" id="IPR003593">
    <property type="entry name" value="AAA+_ATPase"/>
</dbReference>
<dbReference type="InterPro" id="IPR036640">
    <property type="entry name" value="ABC1_TM_sf"/>
</dbReference>
<sequence length="592" mass="64562">MFHGTDHRISFGNPPVKPNHHPDDELRTALKASRNSFLFAGFFSLFINLLMLTPAIYMLQVYDRVLASSSESTLIMLTILMIGLFMVMGLLDVMRSRILVRTSARLDLQLNPRLFGAIFDAKLRDGRGVGVQPIEDLTNLRQFLTGNGLFAFFDVPWIPVYIAVLFLMHPWLGWFSVIGALILFGLALANELATRQPLAKANTLAIGARGYLGGNLRNVEVLEAMGMLPRVHRRWFERHREVLRLQTLASDRAAFLSNASKVLRVTMQSLILGLGAYLVIRQEFTAGVMIAGSIIMGRAMAPIDQLIVGWKGFLSARSAYKRLHDLLHAIPERPRYMSLPAPDGRVTLEGVVAAPPGSNIPVLRGVQFEIAPGEVIGVIGPSAAGKSSLARVLLGIWPVAAGKVRLSGADISHWNRDELGPYIGYLPQDIELFDGTVSENIARFGEIDPEKVVDAAQRAQVHEMILRLPKGYDTPIGDAGAVLSGGQRQRIALARAMYGNPVLVVLDEPNSNLDDQGESALVKAIAQLKSEGTTVIIITHRPSILGSVDKILVIREGQVAMFGPRDQVLAQFARPTAVPRPATGTLPAQAAG</sequence>
<evidence type="ECO:0000256" key="7">
    <source>
        <dbReference type="ARBA" id="ARBA00022989"/>
    </source>
</evidence>
<dbReference type="GO" id="GO:0030256">
    <property type="term" value="C:type I protein secretion system complex"/>
    <property type="evidence" value="ECO:0007669"/>
    <property type="project" value="InterPro"/>
</dbReference>
<dbReference type="GO" id="GO:0005524">
    <property type="term" value="F:ATP binding"/>
    <property type="evidence" value="ECO:0007669"/>
    <property type="project" value="UniProtKB-KW"/>
</dbReference>
<dbReference type="PROSITE" id="PS50929">
    <property type="entry name" value="ABC_TM1F"/>
    <property type="match status" value="1"/>
</dbReference>
<evidence type="ECO:0000256" key="2">
    <source>
        <dbReference type="ARBA" id="ARBA00022448"/>
    </source>
</evidence>
<feature type="transmembrane region" description="Helical" evidence="10">
    <location>
        <begin position="174"/>
        <end position="193"/>
    </location>
</feature>
<accession>A0A6I6E108</accession>
<evidence type="ECO:0000256" key="4">
    <source>
        <dbReference type="ARBA" id="ARBA00022692"/>
    </source>
</evidence>
<protein>
    <submittedName>
        <fullName evidence="13">Type I secretion system permease/ATPase</fullName>
    </submittedName>
</protein>
<keyword evidence="6" id="KW-0067">ATP-binding</keyword>
<dbReference type="EMBL" id="CP039268">
    <property type="protein sequence ID" value="QGU33554.1"/>
    <property type="molecule type" value="Genomic_DNA"/>
</dbReference>
<dbReference type="GO" id="GO:0005886">
    <property type="term" value="C:plasma membrane"/>
    <property type="evidence" value="ECO:0007669"/>
    <property type="project" value="UniProtKB-SubCell"/>
</dbReference>
<dbReference type="GO" id="GO:0030253">
    <property type="term" value="P:protein secretion by the type I secretion system"/>
    <property type="evidence" value="ECO:0007669"/>
    <property type="project" value="InterPro"/>
</dbReference>
<dbReference type="Proteomes" id="UP000426424">
    <property type="component" value="Chromosome"/>
</dbReference>
<comment type="subcellular location">
    <subcellularLocation>
        <location evidence="1">Cell membrane</location>
        <topology evidence="1">Multi-pass membrane protein</topology>
    </subcellularLocation>
</comment>
<dbReference type="InterPro" id="IPR003439">
    <property type="entry name" value="ABC_transporter-like_ATP-bd"/>
</dbReference>
<evidence type="ECO:0000256" key="6">
    <source>
        <dbReference type="ARBA" id="ARBA00022840"/>
    </source>
</evidence>
<keyword evidence="7 10" id="KW-1133">Transmembrane helix</keyword>
<evidence type="ECO:0000259" key="12">
    <source>
        <dbReference type="PROSITE" id="PS50929"/>
    </source>
</evidence>
<dbReference type="SUPFAM" id="SSF90123">
    <property type="entry name" value="ABC transporter transmembrane region"/>
    <property type="match status" value="1"/>
</dbReference>
<dbReference type="PANTHER" id="PTHR24221">
    <property type="entry name" value="ATP-BINDING CASSETTE SUB-FAMILY B"/>
    <property type="match status" value="1"/>
</dbReference>
<evidence type="ECO:0000256" key="1">
    <source>
        <dbReference type="ARBA" id="ARBA00004651"/>
    </source>
</evidence>
<dbReference type="InterPro" id="IPR047957">
    <property type="entry name" value="ABC_AprD-like_6TM"/>
</dbReference>
<dbReference type="InterPro" id="IPR011527">
    <property type="entry name" value="ABC1_TM_dom"/>
</dbReference>
<keyword evidence="2" id="KW-0813">Transport</keyword>
<dbReference type="PANTHER" id="PTHR24221:SF248">
    <property type="entry name" value="ABC TRANSPORTER TRANSMEMBRANE REGION"/>
    <property type="match status" value="1"/>
</dbReference>
<dbReference type="Gene3D" id="3.40.50.300">
    <property type="entry name" value="P-loop containing nucleotide triphosphate hydrolases"/>
    <property type="match status" value="1"/>
</dbReference>
<dbReference type="FunFam" id="1.20.1560.10:FF:000109">
    <property type="entry name" value="Alkaline protease secretion ATP-binding protein aprD"/>
    <property type="match status" value="1"/>
</dbReference>
<dbReference type="InterPro" id="IPR027417">
    <property type="entry name" value="P-loop_NTPase"/>
</dbReference>
<evidence type="ECO:0000313" key="13">
    <source>
        <dbReference type="EMBL" id="QGU33554.1"/>
    </source>
</evidence>
<feature type="domain" description="ABC transporter" evidence="11">
    <location>
        <begin position="346"/>
        <end position="581"/>
    </location>
</feature>
<feature type="region of interest" description="Disordered" evidence="9">
    <location>
        <begin position="1"/>
        <end position="22"/>
    </location>
</feature>
<dbReference type="AlphaFoldDB" id="A0A6I6E108"/>
<evidence type="ECO:0000259" key="11">
    <source>
        <dbReference type="PROSITE" id="PS50893"/>
    </source>
</evidence>
<keyword evidence="14" id="KW-1185">Reference proteome</keyword>
<keyword evidence="3" id="KW-1003">Cell membrane</keyword>
<keyword evidence="5" id="KW-0547">Nucleotide-binding</keyword>
<dbReference type="PROSITE" id="PS50893">
    <property type="entry name" value="ABC_TRANSPORTER_2"/>
    <property type="match status" value="1"/>
</dbReference>
<dbReference type="OrthoDB" id="9759820at2"/>
<dbReference type="GO" id="GO:0034040">
    <property type="term" value="F:ATPase-coupled lipid transmembrane transporter activity"/>
    <property type="evidence" value="ECO:0007669"/>
    <property type="project" value="TreeGrafter"/>
</dbReference>
<dbReference type="Gene3D" id="1.20.1560.10">
    <property type="entry name" value="ABC transporter type 1, transmembrane domain"/>
    <property type="match status" value="1"/>
</dbReference>
<dbReference type="GO" id="GO:0016887">
    <property type="term" value="F:ATP hydrolysis activity"/>
    <property type="evidence" value="ECO:0007669"/>
    <property type="project" value="InterPro"/>
</dbReference>
<feature type="transmembrane region" description="Helical" evidence="10">
    <location>
        <begin position="149"/>
        <end position="168"/>
    </location>
</feature>
<evidence type="ECO:0000256" key="10">
    <source>
        <dbReference type="SAM" id="Phobius"/>
    </source>
</evidence>
<dbReference type="PROSITE" id="PS00211">
    <property type="entry name" value="ABC_TRANSPORTER_1"/>
    <property type="match status" value="1"/>
</dbReference>
<evidence type="ECO:0000313" key="14">
    <source>
        <dbReference type="Proteomes" id="UP000426424"/>
    </source>
</evidence>
<name>A0A6I6E108_THETI</name>
<dbReference type="NCBIfam" id="TIGR01842">
    <property type="entry name" value="type_I_sec_PrtD"/>
    <property type="match status" value="1"/>
</dbReference>
<feature type="transmembrane region" description="Helical" evidence="10">
    <location>
        <begin position="37"/>
        <end position="60"/>
    </location>
</feature>
<dbReference type="InterPro" id="IPR010128">
    <property type="entry name" value="ATPase_T1SS_PrtD-like"/>
</dbReference>
<keyword evidence="8 10" id="KW-0472">Membrane</keyword>
<keyword evidence="4 10" id="KW-0812">Transmembrane</keyword>
<organism evidence="13 14">
    <name type="scientific">Thermochromatium tepidum ATCC 43061</name>
    <dbReference type="NCBI Taxonomy" id="316276"/>
    <lineage>
        <taxon>Bacteria</taxon>
        <taxon>Pseudomonadati</taxon>
        <taxon>Pseudomonadota</taxon>
        <taxon>Gammaproteobacteria</taxon>
        <taxon>Chromatiales</taxon>
        <taxon>Chromatiaceae</taxon>
        <taxon>Thermochromatium</taxon>
    </lineage>
</organism>
<gene>
    <name evidence="13" type="ORF">E6P07_11540</name>
</gene>
<evidence type="ECO:0000256" key="3">
    <source>
        <dbReference type="ARBA" id="ARBA00022475"/>
    </source>
</evidence>
<dbReference type="FunFam" id="3.40.50.300:FF:001444">
    <property type="entry name" value="ABC transporter ATP-binding protein"/>
    <property type="match status" value="1"/>
</dbReference>
<feature type="transmembrane region" description="Helical" evidence="10">
    <location>
        <begin position="72"/>
        <end position="91"/>
    </location>
</feature>
<proteinExistence type="predicted"/>
<dbReference type="Pfam" id="PF00664">
    <property type="entry name" value="ABC_membrane"/>
    <property type="match status" value="1"/>
</dbReference>
<feature type="domain" description="ABC transmembrane type-1" evidence="12">
    <location>
        <begin position="38"/>
        <end position="315"/>
    </location>
</feature>
<dbReference type="InterPro" id="IPR039421">
    <property type="entry name" value="Type_1_exporter"/>
</dbReference>
<dbReference type="KEGG" id="ttp:E6P07_11540"/>
<dbReference type="Pfam" id="PF00005">
    <property type="entry name" value="ABC_tran"/>
    <property type="match status" value="1"/>
</dbReference>
<evidence type="ECO:0000256" key="9">
    <source>
        <dbReference type="SAM" id="MobiDB-lite"/>
    </source>
</evidence>
<dbReference type="GO" id="GO:0140359">
    <property type="term" value="F:ABC-type transporter activity"/>
    <property type="evidence" value="ECO:0007669"/>
    <property type="project" value="InterPro"/>
</dbReference>
<reference evidence="13 14" key="1">
    <citation type="submission" date="2019-12" db="EMBL/GenBank/DDBJ databases">
        <title>The complete genome of the thermophilic, anoxygenic phototrophic gammaproteobacterium Thermochromatium tepidum.</title>
        <authorList>
            <person name="Sattley W.M."/>
            <person name="Swingley W.D."/>
            <person name="Burchell B.M."/>
            <person name="Gurbani S.A."/>
            <person name="Kujawa C.M."/>
            <person name="Nuccio D.A."/>
            <person name="Schladweiler J."/>
            <person name="Shaffer K.N."/>
            <person name="Stokes L.M."/>
            <person name="Touchman J.W."/>
            <person name="Blankenship R.E."/>
            <person name="Madigan M.T."/>
        </authorList>
    </citation>
    <scope>NUCLEOTIDE SEQUENCE [LARGE SCALE GENOMIC DNA]</scope>
    <source>
        <strain evidence="13 14">ATCC 43061</strain>
    </source>
</reference>
<evidence type="ECO:0000256" key="8">
    <source>
        <dbReference type="ARBA" id="ARBA00023136"/>
    </source>
</evidence>
<dbReference type="CDD" id="cd03246">
    <property type="entry name" value="ABCC_Protease_Secretion"/>
    <property type="match status" value="1"/>
</dbReference>
<evidence type="ECO:0000256" key="5">
    <source>
        <dbReference type="ARBA" id="ARBA00022741"/>
    </source>
</evidence>
<dbReference type="SMART" id="SM00382">
    <property type="entry name" value="AAA"/>
    <property type="match status" value="1"/>
</dbReference>